<dbReference type="STRING" id="905079.L1IXL4"/>
<dbReference type="InterPro" id="IPR011009">
    <property type="entry name" value="Kinase-like_dom_sf"/>
</dbReference>
<dbReference type="GeneID" id="17297675"/>
<reference evidence="9 11" key="1">
    <citation type="journal article" date="2012" name="Nature">
        <title>Algal genomes reveal evolutionary mosaicism and the fate of nucleomorphs.</title>
        <authorList>
            <consortium name="DOE Joint Genome Institute"/>
            <person name="Curtis B.A."/>
            <person name="Tanifuji G."/>
            <person name="Burki F."/>
            <person name="Gruber A."/>
            <person name="Irimia M."/>
            <person name="Maruyama S."/>
            <person name="Arias M.C."/>
            <person name="Ball S.G."/>
            <person name="Gile G.H."/>
            <person name="Hirakawa Y."/>
            <person name="Hopkins J.F."/>
            <person name="Kuo A."/>
            <person name="Rensing S.A."/>
            <person name="Schmutz J."/>
            <person name="Symeonidi A."/>
            <person name="Elias M."/>
            <person name="Eveleigh R.J."/>
            <person name="Herman E.K."/>
            <person name="Klute M.J."/>
            <person name="Nakayama T."/>
            <person name="Obornik M."/>
            <person name="Reyes-Prieto A."/>
            <person name="Armbrust E.V."/>
            <person name="Aves S.J."/>
            <person name="Beiko R.G."/>
            <person name="Coutinho P."/>
            <person name="Dacks J.B."/>
            <person name="Durnford D.G."/>
            <person name="Fast N.M."/>
            <person name="Green B.R."/>
            <person name="Grisdale C.J."/>
            <person name="Hempel F."/>
            <person name="Henrissat B."/>
            <person name="Hoppner M.P."/>
            <person name="Ishida K."/>
            <person name="Kim E."/>
            <person name="Koreny L."/>
            <person name="Kroth P.G."/>
            <person name="Liu Y."/>
            <person name="Malik S.B."/>
            <person name="Maier U.G."/>
            <person name="McRose D."/>
            <person name="Mock T."/>
            <person name="Neilson J.A."/>
            <person name="Onodera N.T."/>
            <person name="Poole A.M."/>
            <person name="Pritham E.J."/>
            <person name="Richards T.A."/>
            <person name="Rocap G."/>
            <person name="Roy S.W."/>
            <person name="Sarai C."/>
            <person name="Schaack S."/>
            <person name="Shirato S."/>
            <person name="Slamovits C.H."/>
            <person name="Spencer D.F."/>
            <person name="Suzuki S."/>
            <person name="Worden A.Z."/>
            <person name="Zauner S."/>
            <person name="Barry K."/>
            <person name="Bell C."/>
            <person name="Bharti A.K."/>
            <person name="Crow J.A."/>
            <person name="Grimwood J."/>
            <person name="Kramer R."/>
            <person name="Lindquist E."/>
            <person name="Lucas S."/>
            <person name="Salamov A."/>
            <person name="McFadden G.I."/>
            <person name="Lane C.E."/>
            <person name="Keeling P.J."/>
            <person name="Gray M.W."/>
            <person name="Grigoriev I.V."/>
            <person name="Archibald J.M."/>
        </authorList>
    </citation>
    <scope>NUCLEOTIDE SEQUENCE</scope>
    <source>
        <strain evidence="9 11">CCMP2712</strain>
    </source>
</reference>
<reference evidence="10" key="3">
    <citation type="submission" date="2016-03" db="UniProtKB">
        <authorList>
            <consortium name="EnsemblProtists"/>
        </authorList>
    </citation>
    <scope>IDENTIFICATION</scope>
</reference>
<keyword evidence="5 6" id="KW-0067">ATP-binding</keyword>
<dbReference type="Gene3D" id="1.10.510.10">
    <property type="entry name" value="Transferase(Phosphotransferase) domain 1"/>
    <property type="match status" value="1"/>
</dbReference>
<dbReference type="eggNOG" id="KOG0667">
    <property type="taxonomic scope" value="Eukaryota"/>
</dbReference>
<evidence type="ECO:0000256" key="7">
    <source>
        <dbReference type="RuleBase" id="RU000304"/>
    </source>
</evidence>
<organism evidence="9">
    <name type="scientific">Guillardia theta (strain CCMP2712)</name>
    <name type="common">Cryptophyte</name>
    <dbReference type="NCBI Taxonomy" id="905079"/>
    <lineage>
        <taxon>Eukaryota</taxon>
        <taxon>Cryptophyceae</taxon>
        <taxon>Pyrenomonadales</taxon>
        <taxon>Geminigeraceae</taxon>
        <taxon>Guillardia</taxon>
    </lineage>
</organism>
<proteinExistence type="inferred from homology"/>
<keyword evidence="11" id="KW-1185">Reference proteome</keyword>
<dbReference type="InterPro" id="IPR017441">
    <property type="entry name" value="Protein_kinase_ATP_BS"/>
</dbReference>
<evidence type="ECO:0000256" key="2">
    <source>
        <dbReference type="ARBA" id="ARBA00022679"/>
    </source>
</evidence>
<dbReference type="GO" id="GO:0005524">
    <property type="term" value="F:ATP binding"/>
    <property type="evidence" value="ECO:0007669"/>
    <property type="project" value="UniProtKB-UniRule"/>
</dbReference>
<dbReference type="HOGENOM" id="CLU_000288_5_15_1"/>
<dbReference type="SUPFAM" id="SSF56112">
    <property type="entry name" value="Protein kinase-like (PK-like)"/>
    <property type="match status" value="1"/>
</dbReference>
<dbReference type="Gene3D" id="3.30.200.20">
    <property type="entry name" value="Phosphorylase Kinase, domain 1"/>
    <property type="match status" value="1"/>
</dbReference>
<sequence>MKKQNGHQQCQVGFDDEAGDYIVRAGDIINERYQISVKQGSKTPILGKGSFGQVVYALDLIENLGVALKIIKNQKHFHEQAKTEIELLKKFLRVPVPDSIPISESIYNGGRYLPCTEWVEYANVVRMLDTFIFRNHQCLVFELLPMSLYDLLKLSKFKGFPLSLVRKFARNILHNLEALRAPEVDVIHCDLKPENVMLIKANEHRIKVIDFGSSCSSGYRPFTYIQSRFYRSPEVLLCRSYSYAIDMWSLGCIMVEMHTGSPLFNGKNEYEQMQKICEMFGFPPDHMLQQAGSKSKVKNMFRKGSNGGWRMCWPGEREIVTKSRIMREVIRKPNSTETEQTYMLLEDLLEKILTLDPEVRCTPTEALRHPFFTSNP</sequence>
<dbReference type="EMBL" id="JH993027">
    <property type="protein sequence ID" value="EKX41018.1"/>
    <property type="molecule type" value="Genomic_DNA"/>
</dbReference>
<dbReference type="GO" id="GO:0004674">
    <property type="term" value="F:protein serine/threonine kinase activity"/>
    <property type="evidence" value="ECO:0007669"/>
    <property type="project" value="UniProtKB-KW"/>
</dbReference>
<evidence type="ECO:0000256" key="6">
    <source>
        <dbReference type="PROSITE-ProRule" id="PRU10141"/>
    </source>
</evidence>
<dbReference type="InterPro" id="IPR050494">
    <property type="entry name" value="Ser_Thr_dual-spec_kinase"/>
</dbReference>
<dbReference type="OMA" id="HPWISKC"/>
<dbReference type="EnsemblProtists" id="EKX41018">
    <property type="protein sequence ID" value="EKX41018"/>
    <property type="gene ID" value="GUITHDRAFT_158270"/>
</dbReference>
<keyword evidence="1 7" id="KW-0723">Serine/threonine-protein kinase</keyword>
<dbReference type="RefSeq" id="XP_005827998.1">
    <property type="nucleotide sequence ID" value="XM_005827941.1"/>
</dbReference>
<dbReference type="Pfam" id="PF00069">
    <property type="entry name" value="Pkinase"/>
    <property type="match status" value="1"/>
</dbReference>
<evidence type="ECO:0000256" key="1">
    <source>
        <dbReference type="ARBA" id="ARBA00022527"/>
    </source>
</evidence>
<evidence type="ECO:0000256" key="4">
    <source>
        <dbReference type="ARBA" id="ARBA00022777"/>
    </source>
</evidence>
<dbReference type="OrthoDB" id="9332038at2759"/>
<feature type="binding site" evidence="6">
    <location>
        <position position="69"/>
    </location>
    <ligand>
        <name>ATP</name>
        <dbReference type="ChEBI" id="CHEBI:30616"/>
    </ligand>
</feature>
<dbReference type="InterPro" id="IPR000719">
    <property type="entry name" value="Prot_kinase_dom"/>
</dbReference>
<keyword evidence="3 6" id="KW-0547">Nucleotide-binding</keyword>
<feature type="domain" description="Protein kinase" evidence="8">
    <location>
        <begin position="40"/>
        <end position="372"/>
    </location>
</feature>
<dbReference type="KEGG" id="gtt:GUITHDRAFT_158270"/>
<evidence type="ECO:0000259" key="8">
    <source>
        <dbReference type="PROSITE" id="PS50011"/>
    </source>
</evidence>
<dbReference type="PROSITE" id="PS00108">
    <property type="entry name" value="PROTEIN_KINASE_ST"/>
    <property type="match status" value="1"/>
</dbReference>
<keyword evidence="2" id="KW-0808">Transferase</keyword>
<dbReference type="PROSITE" id="PS50011">
    <property type="entry name" value="PROTEIN_KINASE_DOM"/>
    <property type="match status" value="1"/>
</dbReference>
<comment type="similarity">
    <text evidence="7">Belongs to the protein kinase superfamily.</text>
</comment>
<dbReference type="PaxDb" id="55529-EKX41018"/>
<evidence type="ECO:0000256" key="3">
    <source>
        <dbReference type="ARBA" id="ARBA00022741"/>
    </source>
</evidence>
<name>L1IXL4_GUITC</name>
<dbReference type="AlphaFoldDB" id="L1IXL4"/>
<dbReference type="SMART" id="SM00220">
    <property type="entry name" value="S_TKc"/>
    <property type="match status" value="1"/>
</dbReference>
<dbReference type="Proteomes" id="UP000011087">
    <property type="component" value="Unassembled WGS sequence"/>
</dbReference>
<evidence type="ECO:0000256" key="5">
    <source>
        <dbReference type="ARBA" id="ARBA00022840"/>
    </source>
</evidence>
<protein>
    <recommendedName>
        <fullName evidence="8">Protein kinase domain-containing protein</fullName>
    </recommendedName>
</protein>
<evidence type="ECO:0000313" key="9">
    <source>
        <dbReference type="EMBL" id="EKX41018.1"/>
    </source>
</evidence>
<evidence type="ECO:0000313" key="10">
    <source>
        <dbReference type="EnsemblProtists" id="EKX41018"/>
    </source>
</evidence>
<keyword evidence="4" id="KW-0418">Kinase</keyword>
<reference evidence="11" key="2">
    <citation type="submission" date="2012-11" db="EMBL/GenBank/DDBJ databases">
        <authorList>
            <person name="Kuo A."/>
            <person name="Curtis B.A."/>
            <person name="Tanifuji G."/>
            <person name="Burki F."/>
            <person name="Gruber A."/>
            <person name="Irimia M."/>
            <person name="Maruyama S."/>
            <person name="Arias M.C."/>
            <person name="Ball S.G."/>
            <person name="Gile G.H."/>
            <person name="Hirakawa Y."/>
            <person name="Hopkins J.F."/>
            <person name="Rensing S.A."/>
            <person name="Schmutz J."/>
            <person name="Symeonidi A."/>
            <person name="Elias M."/>
            <person name="Eveleigh R.J."/>
            <person name="Herman E.K."/>
            <person name="Klute M.J."/>
            <person name="Nakayama T."/>
            <person name="Obornik M."/>
            <person name="Reyes-Prieto A."/>
            <person name="Armbrust E.V."/>
            <person name="Aves S.J."/>
            <person name="Beiko R.G."/>
            <person name="Coutinho P."/>
            <person name="Dacks J.B."/>
            <person name="Durnford D.G."/>
            <person name="Fast N.M."/>
            <person name="Green B.R."/>
            <person name="Grisdale C."/>
            <person name="Hempe F."/>
            <person name="Henrissat B."/>
            <person name="Hoppner M.P."/>
            <person name="Ishida K.-I."/>
            <person name="Kim E."/>
            <person name="Koreny L."/>
            <person name="Kroth P.G."/>
            <person name="Liu Y."/>
            <person name="Malik S.-B."/>
            <person name="Maier U.G."/>
            <person name="McRose D."/>
            <person name="Mock T."/>
            <person name="Neilson J.A."/>
            <person name="Onodera N.T."/>
            <person name="Poole A.M."/>
            <person name="Pritham E.J."/>
            <person name="Richards T.A."/>
            <person name="Rocap G."/>
            <person name="Roy S.W."/>
            <person name="Sarai C."/>
            <person name="Schaack S."/>
            <person name="Shirato S."/>
            <person name="Slamovits C.H."/>
            <person name="Spencer D.F."/>
            <person name="Suzuki S."/>
            <person name="Worden A.Z."/>
            <person name="Zauner S."/>
            <person name="Barry K."/>
            <person name="Bell C."/>
            <person name="Bharti A.K."/>
            <person name="Crow J.A."/>
            <person name="Grimwood J."/>
            <person name="Kramer R."/>
            <person name="Lindquist E."/>
            <person name="Lucas S."/>
            <person name="Salamov A."/>
            <person name="McFadden G.I."/>
            <person name="Lane C.E."/>
            <person name="Keeling P.J."/>
            <person name="Gray M.W."/>
            <person name="Grigoriev I.V."/>
            <person name="Archibald J.M."/>
        </authorList>
    </citation>
    <scope>NUCLEOTIDE SEQUENCE</scope>
    <source>
        <strain evidence="11">CCMP2712</strain>
    </source>
</reference>
<gene>
    <name evidence="9" type="ORF">GUITHDRAFT_158270</name>
</gene>
<accession>L1IXL4</accession>
<dbReference type="PANTHER" id="PTHR24058">
    <property type="entry name" value="DUAL SPECIFICITY PROTEIN KINASE"/>
    <property type="match status" value="1"/>
</dbReference>
<dbReference type="InterPro" id="IPR008271">
    <property type="entry name" value="Ser/Thr_kinase_AS"/>
</dbReference>
<evidence type="ECO:0000313" key="11">
    <source>
        <dbReference type="Proteomes" id="UP000011087"/>
    </source>
</evidence>
<dbReference type="PANTHER" id="PTHR24058:SF28">
    <property type="entry name" value="SERINE_THREONINE-PROTEIN KINASE MINIBRAIN"/>
    <property type="match status" value="1"/>
</dbReference>
<dbReference type="PROSITE" id="PS00107">
    <property type="entry name" value="PROTEIN_KINASE_ATP"/>
    <property type="match status" value="1"/>
</dbReference>